<reference evidence="1" key="1">
    <citation type="journal article" date="2021" name="Proc. Natl. Acad. Sci. U.S.A.">
        <title>A Catalog of Tens of Thousands of Viruses from Human Metagenomes Reveals Hidden Associations with Chronic Diseases.</title>
        <authorList>
            <person name="Tisza M.J."/>
            <person name="Buck C.B."/>
        </authorList>
    </citation>
    <scope>NUCLEOTIDE SEQUENCE</scope>
    <source>
        <strain evidence="1">CtsDY37</strain>
    </source>
</reference>
<organism evidence="1">
    <name type="scientific">Siphoviridae sp. ctsDY37</name>
    <dbReference type="NCBI Taxonomy" id="2826483"/>
    <lineage>
        <taxon>Viruses</taxon>
        <taxon>Duplodnaviria</taxon>
        <taxon>Heunggongvirae</taxon>
        <taxon>Uroviricota</taxon>
        <taxon>Caudoviricetes</taxon>
    </lineage>
</organism>
<protein>
    <submittedName>
        <fullName evidence="1">Uncharacterized protein</fullName>
    </submittedName>
</protein>
<sequence length="91" mass="10808">MLIQERSKNKKLQESANNFERISTQALEENQILIEWIRKILDTFGTMEVRNRMNVQIPIYKDVIRPIEPSPFQPQIKERIEIPPITIMKMG</sequence>
<accession>A0A8S5MA98</accession>
<proteinExistence type="predicted"/>
<dbReference type="EMBL" id="BK014859">
    <property type="protein sequence ID" value="DAD79148.1"/>
    <property type="molecule type" value="Genomic_DNA"/>
</dbReference>
<evidence type="ECO:0000313" key="1">
    <source>
        <dbReference type="EMBL" id="DAD79148.1"/>
    </source>
</evidence>
<name>A0A8S5MA98_9CAUD</name>